<dbReference type="STRING" id="1477437.SAMN05444682_101369"/>
<dbReference type="OrthoDB" id="9789742at2"/>
<evidence type="ECO:0000256" key="4">
    <source>
        <dbReference type="ARBA" id="ARBA00022729"/>
    </source>
</evidence>
<dbReference type="Proteomes" id="UP000198670">
    <property type="component" value="Unassembled WGS sequence"/>
</dbReference>
<accession>A0A1I3D9C3</accession>
<keyword evidence="9" id="KW-1185">Reference proteome</keyword>
<keyword evidence="4" id="KW-0732">Signal</keyword>
<comment type="similarity">
    <text evidence="2">Belongs to the sulfatase family.</text>
</comment>
<dbReference type="InterPro" id="IPR035874">
    <property type="entry name" value="IDS"/>
</dbReference>
<dbReference type="GO" id="GO:0046872">
    <property type="term" value="F:metal ion binding"/>
    <property type="evidence" value="ECO:0007669"/>
    <property type="project" value="UniProtKB-KW"/>
</dbReference>
<dbReference type="PROSITE" id="PS00149">
    <property type="entry name" value="SULFATASE_2"/>
    <property type="match status" value="1"/>
</dbReference>
<dbReference type="PROSITE" id="PS00523">
    <property type="entry name" value="SULFATASE_1"/>
    <property type="match status" value="1"/>
</dbReference>
<feature type="domain" description="Sulfatase N-terminal" evidence="7">
    <location>
        <begin position="40"/>
        <end position="382"/>
    </location>
</feature>
<dbReference type="InterPro" id="IPR024607">
    <property type="entry name" value="Sulfatase_CS"/>
</dbReference>
<organism evidence="8 9">
    <name type="scientific">Parapedobacter indicus</name>
    <dbReference type="NCBI Taxonomy" id="1477437"/>
    <lineage>
        <taxon>Bacteria</taxon>
        <taxon>Pseudomonadati</taxon>
        <taxon>Bacteroidota</taxon>
        <taxon>Sphingobacteriia</taxon>
        <taxon>Sphingobacteriales</taxon>
        <taxon>Sphingobacteriaceae</taxon>
        <taxon>Parapedobacter</taxon>
    </lineage>
</organism>
<dbReference type="SUPFAM" id="SSF53649">
    <property type="entry name" value="Alkaline phosphatase-like"/>
    <property type="match status" value="1"/>
</dbReference>
<dbReference type="InterPro" id="IPR017850">
    <property type="entry name" value="Alkaline_phosphatase_core_sf"/>
</dbReference>
<dbReference type="GO" id="GO:0005737">
    <property type="term" value="C:cytoplasm"/>
    <property type="evidence" value="ECO:0007669"/>
    <property type="project" value="TreeGrafter"/>
</dbReference>
<name>A0A1I3D9C3_9SPHI</name>
<gene>
    <name evidence="8" type="ORF">SAMN05444682_101369</name>
</gene>
<evidence type="ECO:0000259" key="7">
    <source>
        <dbReference type="Pfam" id="PF00884"/>
    </source>
</evidence>
<sequence length="503" mass="56321">MRVGFPLNRFVLLIVLALPTTGISVAQVNEKARSKDSSRPNVLFIAVDDLRPQLGCYGDTVAHTPNIDRLAKIGIVFNRAYCQQAVCAPSRASVLTGRRPDATKVWDLKTHFRTALPHVVTLPQHFKQQGYDTRNVGKIYHDPKNAQDPISWSAPEIMAVTDEAGPKYVLTENLPTAGSWKAAATECVDVPDSAYVDGKVGNAAVELIEELKDTTFFLAVGFRRPHLPFTAPKRYWDLYDVDEIPLPAHDRAPENTPEIALHNSVELRGYTDIPDVGPMSSGKIRELRHGYYASVSYIDHQIGRLLDELERQNLLANTIIVLWSDHGYHLGELDLWSKTTNFELDTRVPLIIASPLFHHQHVHTDALVELVDLYPTLADLAGLPITDGLEGTSMAPLIANPNRTWKKAVFSQFPRPWMYQGEPEVMGYSVRTADYRYTEWISTNDKSVKAAELYHYNEGIETANLVDQATYSKKQAVLRRLLHDGWKKARPGNAGKSASSKKH</sequence>
<keyword evidence="3" id="KW-0479">Metal-binding</keyword>
<dbReference type="Gene3D" id="3.40.720.10">
    <property type="entry name" value="Alkaline Phosphatase, subunit A"/>
    <property type="match status" value="1"/>
</dbReference>
<evidence type="ECO:0000256" key="6">
    <source>
        <dbReference type="ARBA" id="ARBA00022837"/>
    </source>
</evidence>
<dbReference type="Pfam" id="PF00884">
    <property type="entry name" value="Sulfatase"/>
    <property type="match status" value="1"/>
</dbReference>
<dbReference type="InterPro" id="IPR000917">
    <property type="entry name" value="Sulfatase_N"/>
</dbReference>
<comment type="cofactor">
    <cofactor evidence="1">
        <name>Ca(2+)</name>
        <dbReference type="ChEBI" id="CHEBI:29108"/>
    </cofactor>
</comment>
<evidence type="ECO:0000256" key="5">
    <source>
        <dbReference type="ARBA" id="ARBA00022801"/>
    </source>
</evidence>
<evidence type="ECO:0000256" key="1">
    <source>
        <dbReference type="ARBA" id="ARBA00001913"/>
    </source>
</evidence>
<dbReference type="PANTHER" id="PTHR45953">
    <property type="entry name" value="IDURONATE 2-SULFATASE"/>
    <property type="match status" value="1"/>
</dbReference>
<dbReference type="CDD" id="cd16030">
    <property type="entry name" value="iduronate-2-sulfatase"/>
    <property type="match status" value="1"/>
</dbReference>
<evidence type="ECO:0000256" key="2">
    <source>
        <dbReference type="ARBA" id="ARBA00008779"/>
    </source>
</evidence>
<reference evidence="8 9" key="1">
    <citation type="submission" date="2016-10" db="EMBL/GenBank/DDBJ databases">
        <authorList>
            <person name="de Groot N.N."/>
        </authorList>
    </citation>
    <scope>NUCLEOTIDE SEQUENCE [LARGE SCALE GENOMIC DNA]</scope>
    <source>
        <strain evidence="8 9">RK1</strain>
    </source>
</reference>
<keyword evidence="5" id="KW-0378">Hydrolase</keyword>
<dbReference type="GO" id="GO:0004423">
    <property type="term" value="F:iduronate-2-sulfatase activity"/>
    <property type="evidence" value="ECO:0007669"/>
    <property type="project" value="InterPro"/>
</dbReference>
<dbReference type="PANTHER" id="PTHR45953:SF1">
    <property type="entry name" value="IDURONATE 2-SULFATASE"/>
    <property type="match status" value="1"/>
</dbReference>
<evidence type="ECO:0000256" key="3">
    <source>
        <dbReference type="ARBA" id="ARBA00022723"/>
    </source>
</evidence>
<dbReference type="EMBL" id="FOQO01000001">
    <property type="protein sequence ID" value="SFH83305.1"/>
    <property type="molecule type" value="Genomic_DNA"/>
</dbReference>
<dbReference type="AlphaFoldDB" id="A0A1I3D9C3"/>
<evidence type="ECO:0000313" key="8">
    <source>
        <dbReference type="EMBL" id="SFH83305.1"/>
    </source>
</evidence>
<evidence type="ECO:0000313" key="9">
    <source>
        <dbReference type="Proteomes" id="UP000198670"/>
    </source>
</evidence>
<keyword evidence="6" id="KW-0106">Calcium</keyword>
<protein>
    <submittedName>
        <fullName evidence="8">Iduronate 2-sulfatase</fullName>
    </submittedName>
</protein>
<proteinExistence type="inferred from homology"/>